<dbReference type="Proteomes" id="UP000053528">
    <property type="component" value="Unassembled WGS sequence"/>
</dbReference>
<comment type="similarity">
    <text evidence="1">Belongs to the carbon-nitrogen hydrolase superfamily. NIT1/NIT2 family.</text>
</comment>
<proteinExistence type="inferred from homology"/>
<evidence type="ECO:0000313" key="4">
    <source>
        <dbReference type="Proteomes" id="UP000053528"/>
    </source>
</evidence>
<dbReference type="InterPro" id="IPR036526">
    <property type="entry name" value="C-N_Hydrolase_sf"/>
</dbReference>
<protein>
    <submittedName>
        <fullName evidence="3">Carbon-nitrogen hydrolase</fullName>
    </submittedName>
</protein>
<accession>A0A095YCZ2</accession>
<dbReference type="Pfam" id="PF00795">
    <property type="entry name" value="CN_hydrolase"/>
    <property type="match status" value="1"/>
</dbReference>
<dbReference type="PROSITE" id="PS50263">
    <property type="entry name" value="CN_HYDROLASE"/>
    <property type="match status" value="1"/>
</dbReference>
<evidence type="ECO:0000313" key="3">
    <source>
        <dbReference type="EMBL" id="KGF20118.1"/>
    </source>
</evidence>
<dbReference type="PANTHER" id="PTHR23088">
    <property type="entry name" value="NITRILASE-RELATED"/>
    <property type="match status" value="1"/>
</dbReference>
<dbReference type="PANTHER" id="PTHR23088:SF27">
    <property type="entry name" value="DEAMINATED GLUTATHIONE AMIDASE"/>
    <property type="match status" value="1"/>
</dbReference>
<dbReference type="Gene3D" id="3.60.110.10">
    <property type="entry name" value="Carbon-nitrogen hydrolase"/>
    <property type="match status" value="1"/>
</dbReference>
<sequence>MKISLGQFSPTADVFENLETLDKLARQAASEKADMIVFPEESMLSLVQAGDDFAGLVEKGWERFARQVGLIAASHSIAVVVGGYEPNETGKPYNTVLAVDANGQELETYRKIHLYDAFTFKESNRISAGDPNQVATFTYGNLTFGMMTCYDVRFPELARNLALAGADVLLVPAAWYKGENKIDHWQTLLKARAVENTVWVAAAGTASNQTIGYSVILDPLAQPVAYLEDEPFGLVTGKVGRKKVKSVREYLPVLQNRRVGVEAPKA</sequence>
<dbReference type="PROSITE" id="PS01227">
    <property type="entry name" value="UPF0012"/>
    <property type="match status" value="1"/>
</dbReference>
<keyword evidence="3" id="KW-0378">Hydrolase</keyword>
<dbReference type="EMBL" id="JRNH01000022">
    <property type="protein sequence ID" value="KGF20118.1"/>
    <property type="molecule type" value="Genomic_DNA"/>
</dbReference>
<dbReference type="GO" id="GO:0016787">
    <property type="term" value="F:hydrolase activity"/>
    <property type="evidence" value="ECO:0007669"/>
    <property type="project" value="UniProtKB-KW"/>
</dbReference>
<dbReference type="InterPro" id="IPR001110">
    <property type="entry name" value="UPF0012_CS"/>
</dbReference>
<evidence type="ECO:0000256" key="1">
    <source>
        <dbReference type="ARBA" id="ARBA00010613"/>
    </source>
</evidence>
<evidence type="ECO:0000259" key="2">
    <source>
        <dbReference type="PROSITE" id="PS50263"/>
    </source>
</evidence>
<reference evidence="3 4" key="1">
    <citation type="submission" date="2014-07" db="EMBL/GenBank/DDBJ databases">
        <authorList>
            <person name="McCorrison J."/>
            <person name="Sanka R."/>
            <person name="Torralba M."/>
            <person name="Gillis M."/>
            <person name="Haft D.H."/>
            <person name="Methe B."/>
            <person name="Sutton G."/>
            <person name="Nelson K.E."/>
        </authorList>
    </citation>
    <scope>NUCLEOTIDE SEQUENCE [LARGE SCALE GENOMIC DNA]</scope>
    <source>
        <strain evidence="3 4">DNF00011</strain>
    </source>
</reference>
<comment type="caution">
    <text evidence="3">The sequence shown here is derived from an EMBL/GenBank/DDBJ whole genome shotgun (WGS) entry which is preliminary data.</text>
</comment>
<dbReference type="CDD" id="cd07581">
    <property type="entry name" value="nitrilase_3"/>
    <property type="match status" value="1"/>
</dbReference>
<dbReference type="RefSeq" id="WP_035756586.1">
    <property type="nucleotide sequence ID" value="NZ_JRNH01000022.1"/>
</dbReference>
<dbReference type="SUPFAM" id="SSF56317">
    <property type="entry name" value="Carbon-nitrogen hydrolase"/>
    <property type="match status" value="1"/>
</dbReference>
<feature type="domain" description="CN hydrolase" evidence="2">
    <location>
        <begin position="1"/>
        <end position="241"/>
    </location>
</feature>
<dbReference type="InterPro" id="IPR003010">
    <property type="entry name" value="C-N_Hydrolase"/>
</dbReference>
<dbReference type="AlphaFoldDB" id="A0A095YCZ2"/>
<gene>
    <name evidence="3" type="ORF">HMPREF2128_07625</name>
</gene>
<name>A0A095YCZ2_9MICC</name>
<organism evidence="3 4">
    <name type="scientific">Pseudoglutamicibacter albus DNF00011</name>
    <dbReference type="NCBI Taxonomy" id="1401063"/>
    <lineage>
        <taxon>Bacteria</taxon>
        <taxon>Bacillati</taxon>
        <taxon>Actinomycetota</taxon>
        <taxon>Actinomycetes</taxon>
        <taxon>Micrococcales</taxon>
        <taxon>Micrococcaceae</taxon>
        <taxon>Pseudoglutamicibacter</taxon>
    </lineage>
</organism>